<feature type="region of interest" description="Disordered" evidence="1">
    <location>
        <begin position="43"/>
        <end position="74"/>
    </location>
</feature>
<proteinExistence type="predicted"/>
<dbReference type="Proteomes" id="UP000494106">
    <property type="component" value="Unassembled WGS sequence"/>
</dbReference>
<accession>A0A8S0YNG0</accession>
<comment type="caution">
    <text evidence="2">The sequence shown here is derived from an EMBL/GenBank/DDBJ whole genome shotgun (WGS) entry which is preliminary data.</text>
</comment>
<dbReference type="AlphaFoldDB" id="A0A8S0YNG0"/>
<name>A0A8S0YNG0_ARCPL</name>
<sequence>MIQMIPKAIKDLTLLPLYIKFSGLNKPTDEPALIQIKVNINKADRDDRNGGGGNGGGNGSGKDGDKGPWLVIGK</sequence>
<evidence type="ECO:0000313" key="3">
    <source>
        <dbReference type="Proteomes" id="UP000494106"/>
    </source>
</evidence>
<gene>
    <name evidence="2" type="ORF">APLA_LOCUS405</name>
</gene>
<evidence type="ECO:0000313" key="2">
    <source>
        <dbReference type="EMBL" id="CAB3220859.1"/>
    </source>
</evidence>
<reference evidence="2 3" key="1">
    <citation type="submission" date="2020-04" db="EMBL/GenBank/DDBJ databases">
        <authorList>
            <person name="Wallbank WR R."/>
            <person name="Pardo Diaz C."/>
            <person name="Kozak K."/>
            <person name="Martin S."/>
            <person name="Jiggins C."/>
            <person name="Moest M."/>
            <person name="Warren A I."/>
            <person name="Byers J.R.P. K."/>
            <person name="Montejo-Kovacevich G."/>
            <person name="Yen C E."/>
        </authorList>
    </citation>
    <scope>NUCLEOTIDE SEQUENCE [LARGE SCALE GENOMIC DNA]</scope>
</reference>
<evidence type="ECO:0000256" key="1">
    <source>
        <dbReference type="SAM" id="MobiDB-lite"/>
    </source>
</evidence>
<dbReference type="EMBL" id="CADEBC010000059">
    <property type="protein sequence ID" value="CAB3220859.1"/>
    <property type="molecule type" value="Genomic_DNA"/>
</dbReference>
<keyword evidence="3" id="KW-1185">Reference proteome</keyword>
<protein>
    <submittedName>
        <fullName evidence="2">Uncharacterized protein</fullName>
    </submittedName>
</protein>
<organism evidence="2 3">
    <name type="scientific">Arctia plantaginis</name>
    <name type="common">Wood tiger moth</name>
    <name type="synonym">Phalaena plantaginis</name>
    <dbReference type="NCBI Taxonomy" id="874455"/>
    <lineage>
        <taxon>Eukaryota</taxon>
        <taxon>Metazoa</taxon>
        <taxon>Ecdysozoa</taxon>
        <taxon>Arthropoda</taxon>
        <taxon>Hexapoda</taxon>
        <taxon>Insecta</taxon>
        <taxon>Pterygota</taxon>
        <taxon>Neoptera</taxon>
        <taxon>Endopterygota</taxon>
        <taxon>Lepidoptera</taxon>
        <taxon>Glossata</taxon>
        <taxon>Ditrysia</taxon>
        <taxon>Noctuoidea</taxon>
        <taxon>Erebidae</taxon>
        <taxon>Arctiinae</taxon>
        <taxon>Arctia</taxon>
    </lineage>
</organism>
<feature type="compositionally biased region" description="Gly residues" evidence="1">
    <location>
        <begin position="50"/>
        <end position="61"/>
    </location>
</feature>